<dbReference type="Gene3D" id="2.30.130.110">
    <property type="match status" value="1"/>
</dbReference>
<feature type="domain" description="SAF" evidence="2">
    <location>
        <begin position="12"/>
        <end position="84"/>
    </location>
</feature>
<organism evidence="3 4">
    <name type="scientific">Psychromarinibacter halotolerans</name>
    <dbReference type="NCBI Taxonomy" id="1775175"/>
    <lineage>
        <taxon>Bacteria</taxon>
        <taxon>Pseudomonadati</taxon>
        <taxon>Pseudomonadota</taxon>
        <taxon>Alphaproteobacteria</taxon>
        <taxon>Rhodobacterales</taxon>
        <taxon>Paracoccaceae</taxon>
        <taxon>Psychromarinibacter</taxon>
    </lineage>
</organism>
<keyword evidence="3" id="KW-0378">Hydrolase</keyword>
<dbReference type="SMART" id="SM00858">
    <property type="entry name" value="SAF"/>
    <property type="match status" value="1"/>
</dbReference>
<dbReference type="Pfam" id="PF08666">
    <property type="entry name" value="SAF"/>
    <property type="match status" value="1"/>
</dbReference>
<keyword evidence="4" id="KW-1185">Reference proteome</keyword>
<sequence length="93" mass="9522">MTLGAVILDPGDSVLCLLRAHQAGEAPMTASGAGPTLTADTPLGHKIARRAIAAGDVVTKYGVPIGRATKDIAEGDHVHLHNLRGFLEAGETS</sequence>
<keyword evidence="1" id="KW-0456">Lyase</keyword>
<protein>
    <submittedName>
        <fullName evidence="3">UxaA family hydrolase</fullName>
    </submittedName>
</protein>
<dbReference type="Proteomes" id="UP001595632">
    <property type="component" value="Unassembled WGS sequence"/>
</dbReference>
<dbReference type="EMBL" id="JBHRTB010000010">
    <property type="protein sequence ID" value="MFC3144189.1"/>
    <property type="molecule type" value="Genomic_DNA"/>
</dbReference>
<dbReference type="RefSeq" id="WP_275631449.1">
    <property type="nucleotide sequence ID" value="NZ_JARGYD010000001.1"/>
</dbReference>
<comment type="caution">
    <text evidence="3">The sequence shown here is derived from an EMBL/GenBank/DDBJ whole genome shotgun (WGS) entry which is preliminary data.</text>
</comment>
<dbReference type="CDD" id="cd11613">
    <property type="entry name" value="SAF_AH_GD"/>
    <property type="match status" value="1"/>
</dbReference>
<evidence type="ECO:0000259" key="2">
    <source>
        <dbReference type="SMART" id="SM00858"/>
    </source>
</evidence>
<name>A0ABV7GVI8_9RHOB</name>
<evidence type="ECO:0000313" key="4">
    <source>
        <dbReference type="Proteomes" id="UP001595632"/>
    </source>
</evidence>
<evidence type="ECO:0000256" key="1">
    <source>
        <dbReference type="ARBA" id="ARBA00023239"/>
    </source>
</evidence>
<evidence type="ECO:0000313" key="3">
    <source>
        <dbReference type="EMBL" id="MFC3144189.1"/>
    </source>
</evidence>
<dbReference type="GO" id="GO:0016787">
    <property type="term" value="F:hydrolase activity"/>
    <property type="evidence" value="ECO:0007669"/>
    <property type="project" value="UniProtKB-KW"/>
</dbReference>
<dbReference type="InterPro" id="IPR013974">
    <property type="entry name" value="SAF"/>
</dbReference>
<dbReference type="InterPro" id="IPR044144">
    <property type="entry name" value="SAF_UxaA/GarD"/>
</dbReference>
<accession>A0ABV7GVI8</accession>
<reference evidence="4" key="1">
    <citation type="journal article" date="2019" name="Int. J. Syst. Evol. Microbiol.">
        <title>The Global Catalogue of Microorganisms (GCM) 10K type strain sequencing project: providing services to taxonomists for standard genome sequencing and annotation.</title>
        <authorList>
            <consortium name="The Broad Institute Genomics Platform"/>
            <consortium name="The Broad Institute Genome Sequencing Center for Infectious Disease"/>
            <person name="Wu L."/>
            <person name="Ma J."/>
        </authorList>
    </citation>
    <scope>NUCLEOTIDE SEQUENCE [LARGE SCALE GENOMIC DNA]</scope>
    <source>
        <strain evidence="4">KCTC 52366</strain>
    </source>
</reference>
<proteinExistence type="predicted"/>
<gene>
    <name evidence="3" type="ORF">ACFOGP_15820</name>
</gene>